<dbReference type="Proteomes" id="UP000022910">
    <property type="component" value="Unassembled WGS sequence"/>
</dbReference>
<dbReference type="AlphaFoldDB" id="A0A015J9B1"/>
<evidence type="ECO:0000313" key="5">
    <source>
        <dbReference type="EMBL" id="EXX51444.1"/>
    </source>
</evidence>
<evidence type="ECO:0000259" key="4">
    <source>
        <dbReference type="Pfam" id="PF04548"/>
    </source>
</evidence>
<name>A0A015J9B1_RHIIW</name>
<dbReference type="EMBL" id="JEMT01029661">
    <property type="protein sequence ID" value="EXX51444.1"/>
    <property type="molecule type" value="Genomic_DNA"/>
</dbReference>
<accession>A0A015J9B1</accession>
<evidence type="ECO:0000256" key="1">
    <source>
        <dbReference type="ARBA" id="ARBA00022741"/>
    </source>
</evidence>
<keyword evidence="3" id="KW-0175">Coiled coil</keyword>
<dbReference type="Gene3D" id="3.40.50.300">
    <property type="entry name" value="P-loop containing nucleotide triphosphate hydrolases"/>
    <property type="match status" value="1"/>
</dbReference>
<proteinExistence type="predicted"/>
<sequence length="434" mass="49652">MTELTEVRNILLIGRTGGGKSTLGNVLINNNDFEEVFKESDGSVSATKNIDEKLVEIDVSRDGGEKVEYRIIDTIGIGDTKLTAQGVLTRLAEIANRVKSEGLNHILFVTKGRFTKEEVEAYDLLSSIIFDSEVLRYTTIVRTNFNGFEDREKCDNDRAALRMENGGFLDAVDIVYVNNPSIEVFGDMAKKIRESSRKRLLTYLAGCQGNYRPSNIDELEQRIQDYKTNEEKLEDKMKELEADRKRQEEEFRNKLTDMKEEYTKVLRENKRQFENFHKTVDKISEAMSKPSLNQSETTSSELTMSQREQIQKAFEDTGLSLVFKTGVVDVIEKEFFSTTLDKKYATFMYHSKATVGLGYAFALIEYKLSPGKVEIVTNTRYPDTNPVNVYMFKSKAYKEMAKVIDDVKRRDAEVTRRVQESVIKQIQVSSKGQD</sequence>
<keyword evidence="1" id="KW-0547">Nucleotide-binding</keyword>
<gene>
    <name evidence="5" type="ORF">RirG_261930</name>
</gene>
<dbReference type="InterPro" id="IPR045058">
    <property type="entry name" value="GIMA/IAN/Toc"/>
</dbReference>
<feature type="domain" description="AIG1-type G" evidence="4">
    <location>
        <begin position="8"/>
        <end position="152"/>
    </location>
</feature>
<reference evidence="5 6" key="1">
    <citation type="submission" date="2014-02" db="EMBL/GenBank/DDBJ databases">
        <title>Single nucleus genome sequencing reveals high similarity among nuclei of an endomycorrhizal fungus.</title>
        <authorList>
            <person name="Lin K."/>
            <person name="Geurts R."/>
            <person name="Zhang Z."/>
            <person name="Limpens E."/>
            <person name="Saunders D.G."/>
            <person name="Mu D."/>
            <person name="Pang E."/>
            <person name="Cao H."/>
            <person name="Cha H."/>
            <person name="Lin T."/>
            <person name="Zhou Q."/>
            <person name="Shang Y."/>
            <person name="Li Y."/>
            <person name="Ivanov S."/>
            <person name="Sharma T."/>
            <person name="Velzen R.V."/>
            <person name="Ruijter N.D."/>
            <person name="Aanen D.K."/>
            <person name="Win J."/>
            <person name="Kamoun S."/>
            <person name="Bisseling T."/>
            <person name="Huang S."/>
        </authorList>
    </citation>
    <scope>NUCLEOTIDE SEQUENCE [LARGE SCALE GENOMIC DNA]</scope>
    <source>
        <strain evidence="6">DAOM197198w</strain>
    </source>
</reference>
<keyword evidence="2" id="KW-0342">GTP-binding</keyword>
<dbReference type="SUPFAM" id="SSF52540">
    <property type="entry name" value="P-loop containing nucleoside triphosphate hydrolases"/>
    <property type="match status" value="1"/>
</dbReference>
<dbReference type="HOGENOM" id="CLU_631836_0_0_1"/>
<dbReference type="InterPro" id="IPR027417">
    <property type="entry name" value="P-loop_NTPase"/>
</dbReference>
<dbReference type="Pfam" id="PF04548">
    <property type="entry name" value="AIG1"/>
    <property type="match status" value="1"/>
</dbReference>
<dbReference type="PANTHER" id="PTHR10903:SF184">
    <property type="entry name" value="GTP-BINDING PROTEIN A"/>
    <property type="match status" value="1"/>
</dbReference>
<dbReference type="OrthoDB" id="8954335at2759"/>
<feature type="coiled-coil region" evidence="3">
    <location>
        <begin position="216"/>
        <end position="272"/>
    </location>
</feature>
<organism evidence="5 6">
    <name type="scientific">Rhizophagus irregularis (strain DAOM 197198w)</name>
    <name type="common">Glomus intraradices</name>
    <dbReference type="NCBI Taxonomy" id="1432141"/>
    <lineage>
        <taxon>Eukaryota</taxon>
        <taxon>Fungi</taxon>
        <taxon>Fungi incertae sedis</taxon>
        <taxon>Mucoromycota</taxon>
        <taxon>Glomeromycotina</taxon>
        <taxon>Glomeromycetes</taxon>
        <taxon>Glomerales</taxon>
        <taxon>Glomeraceae</taxon>
        <taxon>Rhizophagus</taxon>
    </lineage>
</organism>
<dbReference type="PANTHER" id="PTHR10903">
    <property type="entry name" value="GTPASE, IMAP FAMILY MEMBER-RELATED"/>
    <property type="match status" value="1"/>
</dbReference>
<keyword evidence="6" id="KW-1185">Reference proteome</keyword>
<evidence type="ECO:0000313" key="6">
    <source>
        <dbReference type="Proteomes" id="UP000022910"/>
    </source>
</evidence>
<dbReference type="SMR" id="A0A015J9B1"/>
<evidence type="ECO:0000256" key="2">
    <source>
        <dbReference type="ARBA" id="ARBA00023134"/>
    </source>
</evidence>
<dbReference type="GO" id="GO:0005525">
    <property type="term" value="F:GTP binding"/>
    <property type="evidence" value="ECO:0007669"/>
    <property type="project" value="UniProtKB-KW"/>
</dbReference>
<evidence type="ECO:0000256" key="3">
    <source>
        <dbReference type="SAM" id="Coils"/>
    </source>
</evidence>
<protein>
    <recommendedName>
        <fullName evidence="4">AIG1-type G domain-containing protein</fullName>
    </recommendedName>
</protein>
<dbReference type="InterPro" id="IPR006703">
    <property type="entry name" value="G_AIG1"/>
</dbReference>
<comment type="caution">
    <text evidence="5">The sequence shown here is derived from an EMBL/GenBank/DDBJ whole genome shotgun (WGS) entry which is preliminary data.</text>
</comment>